<dbReference type="InterPro" id="IPR011583">
    <property type="entry name" value="Chitinase_II/V-like_cat"/>
</dbReference>
<dbReference type="AlphaFoldDB" id="A0A2N5N644"/>
<sequence>MKFAPLAAAAAVAIGLQALAAPSAGAAKSLSAITQYRVYQNDRPLQEFAKQADAEAYAARYAYSRVERIADRAWLWDNLPRYKVYLNGLSRPEWEYAGYAAARAKADSLPSAQIRDLQQPGWVYSKSPRYRVYQGGSTKPEWAFSTLKAAKAEAARWAKSHIVDIEAAAWIWDSYTAEQAKQARAAKPVYAVENSAGVRQSAYSFLKDAALAAAELPGSRVVHAATGAVLFSREASYEVRQGGKPVARYFALQSALAKAKTLAGSQIMQGGLIWWTNEPYLTVMQGDKPLRSFHTRQSALSYALGYARSRIVTADSRVLWSQPQSLQVLGWSGTSDEASIVAQLAGTQGVDISSPSWYELADASGTLKDDSLPELAAALKQRGLSVQPLVHNGFDPKRTSAFLADGKARAAFVSKLTASLKKLGADGLNLDFESVAGKDRALYSLFVGELGAALRKAGMTLTVDLPRGDTAWDHLTAYDHQAIAEAADRIVIMAYDEHWQGSDEAGPVSSLGWAEGGIQQFLSYGVPRSKLLLGVPFYVRLWELDSSGEPLGSRAVAMKDVPQLISSKPVYASLDEAAGLTKYTYAENGSTYVFWAETEQSVSKRIALARKYDLAGIAAWRLGYEPASLWTAVLKQKQS</sequence>
<reference evidence="3 4" key="1">
    <citation type="submission" date="2017-05" db="EMBL/GenBank/DDBJ databases">
        <title>Functional genome analysis of Paenibacillus pasadenensis strain R16: insights on endophytic life style and antifungal activity.</title>
        <authorList>
            <person name="Passera A."/>
            <person name="Marcolungo L."/>
            <person name="Casati P."/>
            <person name="Brasca M."/>
            <person name="Quaglino F."/>
            <person name="Delledonne M."/>
        </authorList>
    </citation>
    <scope>NUCLEOTIDE SEQUENCE [LARGE SCALE GENOMIC DNA]</scope>
    <source>
        <strain evidence="3 4">R16</strain>
    </source>
</reference>
<dbReference type="InterPro" id="IPR017853">
    <property type="entry name" value="GH"/>
</dbReference>
<dbReference type="Pfam" id="PF00704">
    <property type="entry name" value="Glyco_hydro_18"/>
    <property type="match status" value="1"/>
</dbReference>
<dbReference type="PANTHER" id="PTHR46066:SF2">
    <property type="entry name" value="CHITINASE DOMAIN-CONTAINING PROTEIN 1"/>
    <property type="match status" value="1"/>
</dbReference>
<dbReference type="PROSITE" id="PS51910">
    <property type="entry name" value="GH18_2"/>
    <property type="match status" value="1"/>
</dbReference>
<dbReference type="InterPro" id="IPR029070">
    <property type="entry name" value="Chitinase_insertion_sf"/>
</dbReference>
<evidence type="ECO:0000256" key="1">
    <source>
        <dbReference type="SAM" id="SignalP"/>
    </source>
</evidence>
<dbReference type="EMBL" id="NFEZ01000004">
    <property type="protein sequence ID" value="PLT45780.1"/>
    <property type="molecule type" value="Genomic_DNA"/>
</dbReference>
<accession>A0A2N5N644</accession>
<dbReference type="SMART" id="SM00636">
    <property type="entry name" value="Glyco_18"/>
    <property type="match status" value="1"/>
</dbReference>
<dbReference type="Gene3D" id="3.20.20.80">
    <property type="entry name" value="Glycosidases"/>
    <property type="match status" value="1"/>
</dbReference>
<dbReference type="GO" id="GO:0008061">
    <property type="term" value="F:chitin binding"/>
    <property type="evidence" value="ECO:0007669"/>
    <property type="project" value="InterPro"/>
</dbReference>
<dbReference type="SUPFAM" id="SSF51445">
    <property type="entry name" value="(Trans)glycosidases"/>
    <property type="match status" value="1"/>
</dbReference>
<keyword evidence="3" id="KW-0378">Hydrolase</keyword>
<dbReference type="Gene3D" id="3.10.50.10">
    <property type="match status" value="1"/>
</dbReference>
<dbReference type="GO" id="GO:0005975">
    <property type="term" value="P:carbohydrate metabolic process"/>
    <property type="evidence" value="ECO:0007669"/>
    <property type="project" value="InterPro"/>
</dbReference>
<feature type="signal peptide" evidence="1">
    <location>
        <begin position="1"/>
        <end position="20"/>
    </location>
</feature>
<dbReference type="RefSeq" id="WP_101809094.1">
    <property type="nucleotide sequence ID" value="NZ_NFEZ01000004.1"/>
</dbReference>
<gene>
    <name evidence="3" type="ORF">B8V81_4211</name>
</gene>
<dbReference type="InterPro" id="IPR001223">
    <property type="entry name" value="Glyco_hydro18_cat"/>
</dbReference>
<protein>
    <submittedName>
        <fullName evidence="3">Spore peptidoglycan hydrolase (N-acetylglucosaminidase)</fullName>
    </submittedName>
</protein>
<dbReference type="PANTHER" id="PTHR46066">
    <property type="entry name" value="CHITINASE DOMAIN-CONTAINING PROTEIN 1 FAMILY MEMBER"/>
    <property type="match status" value="1"/>
</dbReference>
<organism evidence="3 4">
    <name type="scientific">Paenibacillus pasadenensis</name>
    <dbReference type="NCBI Taxonomy" id="217090"/>
    <lineage>
        <taxon>Bacteria</taxon>
        <taxon>Bacillati</taxon>
        <taxon>Bacillota</taxon>
        <taxon>Bacilli</taxon>
        <taxon>Bacillales</taxon>
        <taxon>Paenibacillaceae</taxon>
        <taxon>Paenibacillus</taxon>
    </lineage>
</organism>
<evidence type="ECO:0000313" key="3">
    <source>
        <dbReference type="EMBL" id="PLT45780.1"/>
    </source>
</evidence>
<dbReference type="Proteomes" id="UP000234789">
    <property type="component" value="Unassembled WGS sequence"/>
</dbReference>
<feature type="chain" id="PRO_5039033843" evidence="1">
    <location>
        <begin position="21"/>
        <end position="639"/>
    </location>
</feature>
<proteinExistence type="predicted"/>
<keyword evidence="1" id="KW-0732">Signal</keyword>
<dbReference type="GO" id="GO:0016787">
    <property type="term" value="F:hydrolase activity"/>
    <property type="evidence" value="ECO:0007669"/>
    <property type="project" value="UniProtKB-KW"/>
</dbReference>
<comment type="caution">
    <text evidence="3">The sequence shown here is derived from an EMBL/GenBank/DDBJ whole genome shotgun (WGS) entry which is preliminary data.</text>
</comment>
<keyword evidence="4" id="KW-1185">Reference proteome</keyword>
<name>A0A2N5N644_9BACL</name>
<evidence type="ECO:0000313" key="4">
    <source>
        <dbReference type="Proteomes" id="UP000234789"/>
    </source>
</evidence>
<feature type="domain" description="GH18" evidence="2">
    <location>
        <begin position="314"/>
        <end position="639"/>
    </location>
</feature>
<evidence type="ECO:0000259" key="2">
    <source>
        <dbReference type="PROSITE" id="PS51910"/>
    </source>
</evidence>